<gene>
    <name evidence="1" type="ORF">SDC9_152058</name>
</gene>
<sequence>MFFTRKDKSVTRATVKIALEKALEFQDKTSGNATCIVTGPKKLGCFGASYLYPIFMGIGLIQKK</sequence>
<accession>A0A645ETQ8</accession>
<reference evidence="1" key="1">
    <citation type="submission" date="2019-08" db="EMBL/GenBank/DDBJ databases">
        <authorList>
            <person name="Kucharzyk K."/>
            <person name="Murdoch R.W."/>
            <person name="Higgins S."/>
            <person name="Loffler F."/>
        </authorList>
    </citation>
    <scope>NUCLEOTIDE SEQUENCE</scope>
</reference>
<dbReference type="EMBL" id="VSSQ01050729">
    <property type="protein sequence ID" value="MPN04810.1"/>
    <property type="molecule type" value="Genomic_DNA"/>
</dbReference>
<protein>
    <submittedName>
        <fullName evidence="1">Uncharacterized protein</fullName>
    </submittedName>
</protein>
<evidence type="ECO:0000313" key="1">
    <source>
        <dbReference type="EMBL" id="MPN04810.1"/>
    </source>
</evidence>
<comment type="caution">
    <text evidence="1">The sequence shown here is derived from an EMBL/GenBank/DDBJ whole genome shotgun (WGS) entry which is preliminary data.</text>
</comment>
<proteinExistence type="predicted"/>
<organism evidence="1">
    <name type="scientific">bioreactor metagenome</name>
    <dbReference type="NCBI Taxonomy" id="1076179"/>
    <lineage>
        <taxon>unclassified sequences</taxon>
        <taxon>metagenomes</taxon>
        <taxon>ecological metagenomes</taxon>
    </lineage>
</organism>
<dbReference type="AlphaFoldDB" id="A0A645ETQ8"/>
<name>A0A645ETQ8_9ZZZZ</name>